<name>A0ACA9MHF9_9GLOM</name>
<evidence type="ECO:0000313" key="1">
    <source>
        <dbReference type="EMBL" id="CAG8586891.1"/>
    </source>
</evidence>
<dbReference type="EMBL" id="CAJVQC010008014">
    <property type="protein sequence ID" value="CAG8586891.1"/>
    <property type="molecule type" value="Genomic_DNA"/>
</dbReference>
<accession>A0ACA9MHF9</accession>
<keyword evidence="2" id="KW-1185">Reference proteome</keyword>
<protein>
    <submittedName>
        <fullName evidence="1">5678_t:CDS:1</fullName>
    </submittedName>
</protein>
<organism evidence="1 2">
    <name type="scientific">Racocetra persica</name>
    <dbReference type="NCBI Taxonomy" id="160502"/>
    <lineage>
        <taxon>Eukaryota</taxon>
        <taxon>Fungi</taxon>
        <taxon>Fungi incertae sedis</taxon>
        <taxon>Mucoromycota</taxon>
        <taxon>Glomeromycotina</taxon>
        <taxon>Glomeromycetes</taxon>
        <taxon>Diversisporales</taxon>
        <taxon>Gigasporaceae</taxon>
        <taxon>Racocetra</taxon>
    </lineage>
</organism>
<comment type="caution">
    <text evidence="1">The sequence shown here is derived from an EMBL/GenBank/DDBJ whole genome shotgun (WGS) entry which is preliminary data.</text>
</comment>
<dbReference type="Proteomes" id="UP000789920">
    <property type="component" value="Unassembled WGS sequence"/>
</dbReference>
<evidence type="ECO:0000313" key="2">
    <source>
        <dbReference type="Proteomes" id="UP000789920"/>
    </source>
</evidence>
<reference evidence="1" key="1">
    <citation type="submission" date="2021-06" db="EMBL/GenBank/DDBJ databases">
        <authorList>
            <person name="Kallberg Y."/>
            <person name="Tangrot J."/>
            <person name="Rosling A."/>
        </authorList>
    </citation>
    <scope>NUCLEOTIDE SEQUENCE</scope>
    <source>
        <strain evidence="1">MA461A</strain>
    </source>
</reference>
<sequence length="99" mass="11323">MPKISKQKLKARKAGQASANAWRAAQRKNQIDDINQKLIQMDDKELQLIHQSIVQSTDSKLQLIHQSVVQSADNQRTKQTMLQNLTNMIKQLSNDQLKS</sequence>
<feature type="non-terminal residue" evidence="1">
    <location>
        <position position="99"/>
    </location>
</feature>
<proteinExistence type="predicted"/>
<gene>
    <name evidence="1" type="ORF">RPERSI_LOCUS5382</name>
</gene>